<dbReference type="GO" id="GO:1902236">
    <property type="term" value="P:negative regulation of endoplasmic reticulum stress-induced intrinsic apoptotic signaling pathway"/>
    <property type="evidence" value="ECO:0007669"/>
    <property type="project" value="EnsemblMetazoa"/>
</dbReference>
<dbReference type="SUPFAM" id="SSF56112">
    <property type="entry name" value="Protein kinase-like (PK-like)"/>
    <property type="match status" value="1"/>
</dbReference>
<dbReference type="GeneID" id="36381853"/>
<dbReference type="GO" id="GO:0050830">
    <property type="term" value="P:defense response to Gram-positive bacterium"/>
    <property type="evidence" value="ECO:0007669"/>
    <property type="project" value="EnsemblMetazoa"/>
</dbReference>
<dbReference type="GO" id="GO:0045944">
    <property type="term" value="P:positive regulation of transcription by RNA polymerase II"/>
    <property type="evidence" value="ECO:0007669"/>
    <property type="project" value="EnsemblMetazoa"/>
</dbReference>
<dbReference type="Gene3D" id="1.10.510.10">
    <property type="entry name" value="Transferase(Phosphotransferase) domain 1"/>
    <property type="match status" value="1"/>
</dbReference>
<dbReference type="GO" id="GO:0051403">
    <property type="term" value="P:stress-activated MAPK cascade"/>
    <property type="evidence" value="ECO:0007669"/>
    <property type="project" value="TreeGrafter"/>
</dbReference>
<dbReference type="OMA" id="RISCVYK"/>
<evidence type="ECO:0000256" key="1">
    <source>
        <dbReference type="ARBA" id="ARBA00022527"/>
    </source>
</evidence>
<dbReference type="GO" id="GO:0005524">
    <property type="term" value="F:ATP binding"/>
    <property type="evidence" value="ECO:0007669"/>
    <property type="project" value="UniProtKB-UniRule"/>
</dbReference>
<dbReference type="GO" id="GO:0050829">
    <property type="term" value="P:defense response to Gram-negative bacterium"/>
    <property type="evidence" value="ECO:0007669"/>
    <property type="project" value="EnsemblMetazoa"/>
</dbReference>
<evidence type="ECO:0000256" key="4">
    <source>
        <dbReference type="ARBA" id="ARBA00022777"/>
    </source>
</evidence>
<dbReference type="FunFam" id="1.10.510.10:FF:000432">
    <property type="entry name" value="mitogen-activated protein kinase kinase 3"/>
    <property type="match status" value="1"/>
</dbReference>
<dbReference type="GO" id="GO:0050832">
    <property type="term" value="P:defense response to fungus"/>
    <property type="evidence" value="ECO:0007669"/>
    <property type="project" value="EnsemblMetazoa"/>
</dbReference>
<dbReference type="Gene3D" id="3.30.200.20">
    <property type="entry name" value="Phosphorylase Kinase, domain 1"/>
    <property type="match status" value="1"/>
</dbReference>
<comment type="catalytic activity">
    <reaction evidence="10">
        <text>L-tyrosyl-[protein] + ATP = O-phospho-L-tyrosyl-[protein] + ADP + H(+)</text>
        <dbReference type="Rhea" id="RHEA:10596"/>
        <dbReference type="Rhea" id="RHEA-COMP:10136"/>
        <dbReference type="Rhea" id="RHEA-COMP:20101"/>
        <dbReference type="ChEBI" id="CHEBI:15378"/>
        <dbReference type="ChEBI" id="CHEBI:30616"/>
        <dbReference type="ChEBI" id="CHEBI:46858"/>
        <dbReference type="ChEBI" id="CHEBI:61978"/>
        <dbReference type="ChEBI" id="CHEBI:456216"/>
        <dbReference type="EC" id="2.7.12.2"/>
    </reaction>
</comment>
<keyword evidence="1 12" id="KW-0723">Serine/threonine-protein kinase</keyword>
<dbReference type="InterPro" id="IPR017441">
    <property type="entry name" value="Protein_kinase_ATP_BS"/>
</dbReference>
<dbReference type="SMART" id="SM00220">
    <property type="entry name" value="S_TKc"/>
    <property type="match status" value="1"/>
</dbReference>
<comment type="catalytic activity">
    <reaction evidence="8">
        <text>L-seryl-[protein] + ATP = O-phospho-L-seryl-[protein] + ADP + H(+)</text>
        <dbReference type="Rhea" id="RHEA:17989"/>
        <dbReference type="Rhea" id="RHEA-COMP:9863"/>
        <dbReference type="Rhea" id="RHEA-COMP:11604"/>
        <dbReference type="ChEBI" id="CHEBI:15378"/>
        <dbReference type="ChEBI" id="CHEBI:29999"/>
        <dbReference type="ChEBI" id="CHEBI:30616"/>
        <dbReference type="ChEBI" id="CHEBI:83421"/>
        <dbReference type="ChEBI" id="CHEBI:456216"/>
        <dbReference type="EC" id="2.7.12.2"/>
    </reaction>
</comment>
<dbReference type="WormBase" id="SRAE_2000413200">
    <property type="protein sequence ID" value="SRP06983"/>
    <property type="gene ID" value="WBGene00264360"/>
</dbReference>
<dbReference type="GO" id="GO:1901046">
    <property type="term" value="P:positive regulation of egg-laying behavior"/>
    <property type="evidence" value="ECO:0007669"/>
    <property type="project" value="EnsemblMetazoa"/>
</dbReference>
<dbReference type="GO" id="GO:0038066">
    <property type="term" value="P:p38MAPK cascade"/>
    <property type="evidence" value="ECO:0007669"/>
    <property type="project" value="EnsemblMetazoa"/>
</dbReference>
<dbReference type="PROSITE" id="PS50011">
    <property type="entry name" value="PROTEIN_KINASE_DOM"/>
    <property type="match status" value="1"/>
</dbReference>
<dbReference type="Proteomes" id="UP000035682">
    <property type="component" value="Unplaced"/>
</dbReference>
<dbReference type="GO" id="GO:0093002">
    <property type="term" value="P:response to nematicide"/>
    <property type="evidence" value="ECO:0007669"/>
    <property type="project" value="EnsemblMetazoa"/>
</dbReference>
<dbReference type="GO" id="GO:0106310">
    <property type="term" value="F:protein serine kinase activity"/>
    <property type="evidence" value="ECO:0007669"/>
    <property type="project" value="EnsemblMetazoa"/>
</dbReference>
<keyword evidence="4 14" id="KW-0418">Kinase</keyword>
<dbReference type="GO" id="GO:0010628">
    <property type="term" value="P:positive regulation of gene expression"/>
    <property type="evidence" value="ECO:0007669"/>
    <property type="project" value="EnsemblMetazoa"/>
</dbReference>
<organism evidence="14">
    <name type="scientific">Strongyloides ratti</name>
    <name type="common">Parasitic roundworm</name>
    <dbReference type="NCBI Taxonomy" id="34506"/>
    <lineage>
        <taxon>Eukaryota</taxon>
        <taxon>Metazoa</taxon>
        <taxon>Ecdysozoa</taxon>
        <taxon>Nematoda</taxon>
        <taxon>Chromadorea</taxon>
        <taxon>Rhabditida</taxon>
        <taxon>Tylenchina</taxon>
        <taxon>Panagrolaimomorpha</taxon>
        <taxon>Strongyloidoidea</taxon>
        <taxon>Strongyloididae</taxon>
        <taxon>Strongyloides</taxon>
    </lineage>
</organism>
<dbReference type="OrthoDB" id="10252354at2759"/>
<dbReference type="Pfam" id="PF00069">
    <property type="entry name" value="Pkinase"/>
    <property type="match status" value="1"/>
</dbReference>
<evidence type="ECO:0000313" key="16">
    <source>
        <dbReference type="WBParaSite" id="SRAE_2000413200.1"/>
    </source>
</evidence>
<evidence type="ECO:0000256" key="11">
    <source>
        <dbReference type="PROSITE-ProRule" id="PRU10141"/>
    </source>
</evidence>
<protein>
    <recommendedName>
        <fullName evidence="7">mitogen-activated protein kinase kinase</fullName>
        <ecNumber evidence="7">2.7.12.2</ecNumber>
    </recommendedName>
</protein>
<evidence type="ECO:0000256" key="5">
    <source>
        <dbReference type="ARBA" id="ARBA00022840"/>
    </source>
</evidence>
<dbReference type="PANTHER" id="PTHR48013:SF28">
    <property type="entry name" value="DUAL SPECIFICITY MITOGEN-ACTIVATED PROTEIN KINASE KINASE SEK-1"/>
    <property type="match status" value="1"/>
</dbReference>
<dbReference type="EC" id="2.7.12.2" evidence="7"/>
<keyword evidence="5 11" id="KW-0067">ATP-binding</keyword>
<dbReference type="GO" id="GO:0000303">
    <property type="term" value="P:response to superoxide"/>
    <property type="evidence" value="ECO:0007669"/>
    <property type="project" value="EnsemblMetazoa"/>
</dbReference>
<evidence type="ECO:0000256" key="7">
    <source>
        <dbReference type="ARBA" id="ARBA00038999"/>
    </source>
</evidence>
<evidence type="ECO:0000256" key="12">
    <source>
        <dbReference type="RuleBase" id="RU000304"/>
    </source>
</evidence>
<dbReference type="InterPro" id="IPR011009">
    <property type="entry name" value="Kinase-like_dom_sf"/>
</dbReference>
<evidence type="ECO:0000256" key="2">
    <source>
        <dbReference type="ARBA" id="ARBA00022679"/>
    </source>
</evidence>
<dbReference type="FunFam" id="3.30.200.20:FF:000040">
    <property type="entry name" value="Dual specificity mitogen-activated protein kinase kinase"/>
    <property type="match status" value="1"/>
</dbReference>
<dbReference type="STRING" id="34506.A0A090LMT9"/>
<dbReference type="GO" id="GO:0004708">
    <property type="term" value="F:MAP kinase kinase activity"/>
    <property type="evidence" value="ECO:0007669"/>
    <property type="project" value="UniProtKB-EC"/>
</dbReference>
<evidence type="ECO:0000256" key="10">
    <source>
        <dbReference type="ARBA" id="ARBA00051693"/>
    </source>
</evidence>
<name>A0A090LMT9_STRRB</name>
<dbReference type="PROSITE" id="PS00108">
    <property type="entry name" value="PROTEIN_KINASE_ST"/>
    <property type="match status" value="1"/>
</dbReference>
<reference evidence="14 15" key="1">
    <citation type="submission" date="2014-09" db="EMBL/GenBank/DDBJ databases">
        <authorList>
            <person name="Martin A.A."/>
        </authorList>
    </citation>
    <scope>NUCLEOTIDE SEQUENCE</scope>
    <source>
        <strain evidence="15">ED321</strain>
        <strain evidence="14">ED321 Heterogonic</strain>
    </source>
</reference>
<dbReference type="InterPro" id="IPR008271">
    <property type="entry name" value="Ser/Thr_kinase_AS"/>
</dbReference>
<dbReference type="WBParaSite" id="SRAE_2000413200.1">
    <property type="protein sequence ID" value="SRAE_2000413200.1"/>
    <property type="gene ID" value="WBGene00264360"/>
</dbReference>
<keyword evidence="2" id="KW-0808">Transferase</keyword>
<accession>A0A090LMT9</accession>
<dbReference type="GO" id="GO:0035545">
    <property type="term" value="P:determination of left/right asymmetry in nervous system"/>
    <property type="evidence" value="ECO:0007669"/>
    <property type="project" value="EnsemblMetazoa"/>
</dbReference>
<comment type="similarity">
    <text evidence="6">Belongs to the protein kinase superfamily. STE Ser/Thr protein kinase family. MAP kinase kinase subfamily.</text>
</comment>
<proteinExistence type="inferred from homology"/>
<evidence type="ECO:0000313" key="14">
    <source>
        <dbReference type="EMBL" id="CEF69483.1"/>
    </source>
</evidence>
<dbReference type="PROSITE" id="PS00107">
    <property type="entry name" value="PROTEIN_KINASE_ATP"/>
    <property type="match status" value="1"/>
</dbReference>
<comment type="catalytic activity">
    <reaction evidence="9">
        <text>L-threonyl-[protein] + ATP = O-phospho-L-threonyl-[protein] + ADP + H(+)</text>
        <dbReference type="Rhea" id="RHEA:46608"/>
        <dbReference type="Rhea" id="RHEA-COMP:11060"/>
        <dbReference type="Rhea" id="RHEA-COMP:11605"/>
        <dbReference type="ChEBI" id="CHEBI:15378"/>
        <dbReference type="ChEBI" id="CHEBI:30013"/>
        <dbReference type="ChEBI" id="CHEBI:30616"/>
        <dbReference type="ChEBI" id="CHEBI:61977"/>
        <dbReference type="ChEBI" id="CHEBI:456216"/>
        <dbReference type="EC" id="2.7.12.2"/>
    </reaction>
</comment>
<feature type="domain" description="Protein kinase" evidence="13">
    <location>
        <begin position="47"/>
        <end position="309"/>
    </location>
</feature>
<evidence type="ECO:0000256" key="3">
    <source>
        <dbReference type="ARBA" id="ARBA00022741"/>
    </source>
</evidence>
<dbReference type="GO" id="GO:0031435">
    <property type="term" value="F:mitogen-activated protein kinase kinase kinase binding"/>
    <property type="evidence" value="ECO:0007669"/>
    <property type="project" value="EnsemblMetazoa"/>
</dbReference>
<dbReference type="CTD" id="36381853"/>
<evidence type="ECO:0000256" key="9">
    <source>
        <dbReference type="ARBA" id="ARBA00049299"/>
    </source>
</evidence>
<keyword evidence="3 11" id="KW-0547">Nucleotide-binding</keyword>
<reference evidence="16" key="2">
    <citation type="submission" date="2020-12" db="UniProtKB">
        <authorList>
            <consortium name="WormBaseParasite"/>
        </authorList>
    </citation>
    <scope>IDENTIFICATION</scope>
</reference>
<gene>
    <name evidence="14 16 17" type="ORF">SRAE_2000413200</name>
</gene>
<dbReference type="GO" id="GO:0004674">
    <property type="term" value="F:protein serine/threonine kinase activity"/>
    <property type="evidence" value="ECO:0007669"/>
    <property type="project" value="UniProtKB-KW"/>
</dbReference>
<evidence type="ECO:0000256" key="6">
    <source>
        <dbReference type="ARBA" id="ARBA00038035"/>
    </source>
</evidence>
<dbReference type="GO" id="GO:0034607">
    <property type="term" value="P:turning behavior involved in mating"/>
    <property type="evidence" value="ECO:0007669"/>
    <property type="project" value="EnsemblMetazoa"/>
</dbReference>
<keyword evidence="15" id="KW-1185">Reference proteome</keyword>
<dbReference type="InterPro" id="IPR000719">
    <property type="entry name" value="Prot_kinase_dom"/>
</dbReference>
<evidence type="ECO:0000256" key="8">
    <source>
        <dbReference type="ARBA" id="ARBA00049014"/>
    </source>
</evidence>
<evidence type="ECO:0000313" key="15">
    <source>
        <dbReference type="Proteomes" id="UP000035682"/>
    </source>
</evidence>
<sequence length="341" mass="39090">MPTKPKKNPGKIQIIEKVVPSQTFDLDEKCKVKFDGIHEIEVTVNDLEKIGDLGRGAYGVVEKMRHSKTGKVIAVKRIHLTCSDISQKQTVVELDALMKSDRCPQMVQFYGAMFREGDVWICMEVMDISLDKFYKACVDHSIIMEEDFIARTAWSIINGLHFMKEQMELMHRDVKPSNILLDKKGNVKICDFGISGHLTESVAKTTQAGCQPYMSPERIEDGECKTAYDVRADVWSFGITIVEICNGAHPYSKWKTPFQQLQQVVQEPAPKVYEKLGYSKELHDFVSKCLTKNHKERPKYDALLKHPFVEKGKNTTFDMGKFVCMVLDKIKEQEIKFRKII</sequence>
<feature type="binding site" evidence="11">
    <location>
        <position position="76"/>
    </location>
    <ligand>
        <name>ATP</name>
        <dbReference type="ChEBI" id="CHEBI:30616"/>
    </ligand>
</feature>
<dbReference type="PANTHER" id="PTHR48013">
    <property type="entry name" value="DUAL SPECIFICITY MITOGEN-ACTIVATED PROTEIN KINASE KINASE 5-RELATED"/>
    <property type="match status" value="1"/>
</dbReference>
<dbReference type="GO" id="GO:0140367">
    <property type="term" value="P:antibacterial innate immune response"/>
    <property type="evidence" value="ECO:0007669"/>
    <property type="project" value="EnsemblMetazoa"/>
</dbReference>
<dbReference type="AlphaFoldDB" id="A0A090LMT9"/>
<dbReference type="RefSeq" id="XP_024508683.1">
    <property type="nucleotide sequence ID" value="XM_024642965.1"/>
</dbReference>
<dbReference type="eggNOG" id="KOG0984">
    <property type="taxonomic scope" value="Eukaryota"/>
</dbReference>
<evidence type="ECO:0000259" key="13">
    <source>
        <dbReference type="PROSITE" id="PS50011"/>
    </source>
</evidence>
<evidence type="ECO:0000313" key="17">
    <source>
        <dbReference type="WormBase" id="SRAE_2000413200"/>
    </source>
</evidence>
<dbReference type="EMBL" id="LN609529">
    <property type="protein sequence ID" value="CEF69483.1"/>
    <property type="molecule type" value="Genomic_DNA"/>
</dbReference>